<organism evidence="1 2">
    <name type="scientific">Paludisphaera mucosa</name>
    <dbReference type="NCBI Taxonomy" id="3030827"/>
    <lineage>
        <taxon>Bacteria</taxon>
        <taxon>Pseudomonadati</taxon>
        <taxon>Planctomycetota</taxon>
        <taxon>Planctomycetia</taxon>
        <taxon>Isosphaerales</taxon>
        <taxon>Isosphaeraceae</taxon>
        <taxon>Paludisphaera</taxon>
    </lineage>
</organism>
<reference evidence="1 2" key="1">
    <citation type="submission" date="2023-03" db="EMBL/GenBank/DDBJ databases">
        <title>Paludisphaera mucosa sp. nov. a novel planctomycete from northern fen.</title>
        <authorList>
            <person name="Ivanova A."/>
        </authorList>
    </citation>
    <scope>NUCLEOTIDE SEQUENCE [LARGE SCALE GENOMIC DNA]</scope>
    <source>
        <strain evidence="1 2">Pla2</strain>
    </source>
</reference>
<dbReference type="Gene3D" id="3.40.30.10">
    <property type="entry name" value="Glutaredoxin"/>
    <property type="match status" value="1"/>
</dbReference>
<dbReference type="Proteomes" id="UP001216907">
    <property type="component" value="Unassembled WGS sequence"/>
</dbReference>
<name>A0ABT6FE91_9BACT</name>
<evidence type="ECO:0000313" key="1">
    <source>
        <dbReference type="EMBL" id="MDG3005852.1"/>
    </source>
</evidence>
<dbReference type="InterPro" id="IPR036249">
    <property type="entry name" value="Thioredoxin-like_sf"/>
</dbReference>
<dbReference type="RefSeq" id="WP_277862178.1">
    <property type="nucleotide sequence ID" value="NZ_JARRAG010000002.1"/>
</dbReference>
<dbReference type="EMBL" id="JARRAG010000002">
    <property type="protein sequence ID" value="MDG3005852.1"/>
    <property type="molecule type" value="Genomic_DNA"/>
</dbReference>
<accession>A0ABT6FE91</accession>
<proteinExistence type="predicted"/>
<dbReference type="SUPFAM" id="SSF52833">
    <property type="entry name" value="Thioredoxin-like"/>
    <property type="match status" value="1"/>
</dbReference>
<keyword evidence="2" id="KW-1185">Reference proteome</keyword>
<protein>
    <recommendedName>
        <fullName evidence="3">RedB protein</fullName>
    </recommendedName>
</protein>
<sequence>MKMSLGMVATVSWGVAVASGFGLLCRYESAPGAAGPPPDAWPAGSGLARDGSRPNVLMFAHPRCPCTLASLIELERLAGGCKGAASIRVLFFRPEGAGDGWARSAAWSKAESMPGVAVQLDPGGAEARRFGAATSGHVLVFDAGGRLAFSGGITRGRGVEGPNDWSAEAAESAIGVRVRCRDGPVFGCPLGGRRIEERGGTFTPQSPPR</sequence>
<gene>
    <name evidence="1" type="ORF">PZE19_18860</name>
</gene>
<evidence type="ECO:0008006" key="3">
    <source>
        <dbReference type="Google" id="ProtNLM"/>
    </source>
</evidence>
<evidence type="ECO:0000313" key="2">
    <source>
        <dbReference type="Proteomes" id="UP001216907"/>
    </source>
</evidence>
<comment type="caution">
    <text evidence="1">The sequence shown here is derived from an EMBL/GenBank/DDBJ whole genome shotgun (WGS) entry which is preliminary data.</text>
</comment>